<evidence type="ECO:0000256" key="3">
    <source>
        <dbReference type="ARBA" id="ARBA00022989"/>
    </source>
</evidence>
<evidence type="ECO:0000256" key="5">
    <source>
        <dbReference type="SAM" id="MobiDB-lite"/>
    </source>
</evidence>
<feature type="transmembrane region" description="Helical" evidence="6">
    <location>
        <begin position="307"/>
        <end position="327"/>
    </location>
</feature>
<feature type="transmembrane region" description="Helical" evidence="6">
    <location>
        <begin position="401"/>
        <end position="427"/>
    </location>
</feature>
<dbReference type="InterPro" id="IPR051068">
    <property type="entry name" value="MFS_Domain-Containing_Protein"/>
</dbReference>
<evidence type="ECO:0000256" key="1">
    <source>
        <dbReference type="ARBA" id="ARBA00004141"/>
    </source>
</evidence>
<reference evidence="7 8" key="1">
    <citation type="submission" date="2019-02" db="EMBL/GenBank/DDBJ databases">
        <title>Genome sequencing of the rare red list fungi Bondarzewia mesenterica.</title>
        <authorList>
            <person name="Buettner E."/>
            <person name="Kellner H."/>
        </authorList>
    </citation>
    <scope>NUCLEOTIDE SEQUENCE [LARGE SCALE GENOMIC DNA]</scope>
    <source>
        <strain evidence="7 8">DSM 108281</strain>
    </source>
</reference>
<keyword evidence="4 6" id="KW-0472">Membrane</keyword>
<dbReference type="SUPFAM" id="SSF103473">
    <property type="entry name" value="MFS general substrate transporter"/>
    <property type="match status" value="1"/>
</dbReference>
<feature type="transmembrane region" description="Helical" evidence="6">
    <location>
        <begin position="58"/>
        <end position="80"/>
    </location>
</feature>
<keyword evidence="8" id="KW-1185">Reference proteome</keyword>
<feature type="transmembrane region" description="Helical" evidence="6">
    <location>
        <begin position="347"/>
        <end position="368"/>
    </location>
</feature>
<evidence type="ECO:0000313" key="8">
    <source>
        <dbReference type="Proteomes" id="UP000310158"/>
    </source>
</evidence>
<dbReference type="PANTHER" id="PTHR23510">
    <property type="entry name" value="INNER MEMBRANE TRANSPORT PROTEIN YAJR"/>
    <property type="match status" value="1"/>
</dbReference>
<dbReference type="AlphaFoldDB" id="A0A4V3XDE0"/>
<organism evidence="7 8">
    <name type="scientific">Bondarzewia mesenterica</name>
    <dbReference type="NCBI Taxonomy" id="1095465"/>
    <lineage>
        <taxon>Eukaryota</taxon>
        <taxon>Fungi</taxon>
        <taxon>Dikarya</taxon>
        <taxon>Basidiomycota</taxon>
        <taxon>Agaricomycotina</taxon>
        <taxon>Agaricomycetes</taxon>
        <taxon>Russulales</taxon>
        <taxon>Bondarzewiaceae</taxon>
        <taxon>Bondarzewia</taxon>
    </lineage>
</organism>
<feature type="transmembrane region" description="Helical" evidence="6">
    <location>
        <begin position="145"/>
        <end position="163"/>
    </location>
</feature>
<feature type="transmembrane region" description="Helical" evidence="6">
    <location>
        <begin position="223"/>
        <end position="241"/>
    </location>
</feature>
<gene>
    <name evidence="7" type="ORF">EW146_g8692</name>
</gene>
<comment type="caution">
    <text evidence="7">The sequence shown here is derived from an EMBL/GenBank/DDBJ whole genome shotgun (WGS) entry which is preliminary data.</text>
</comment>
<dbReference type="PANTHER" id="PTHR23510:SF64">
    <property type="entry name" value="INNER MEMBRANE TRANSPORT PROTEIN YAJR"/>
    <property type="match status" value="1"/>
</dbReference>
<keyword evidence="2 6" id="KW-0812">Transmembrane</keyword>
<dbReference type="InterPro" id="IPR036259">
    <property type="entry name" value="MFS_trans_sf"/>
</dbReference>
<keyword evidence="3 6" id="KW-1133">Transmembrane helix</keyword>
<dbReference type="OrthoDB" id="2015447at2759"/>
<evidence type="ECO:0000256" key="6">
    <source>
        <dbReference type="SAM" id="Phobius"/>
    </source>
</evidence>
<feature type="transmembrane region" description="Helical" evidence="6">
    <location>
        <begin position="184"/>
        <end position="203"/>
    </location>
</feature>
<feature type="transmembrane region" description="Helical" evidence="6">
    <location>
        <begin position="375"/>
        <end position="395"/>
    </location>
</feature>
<dbReference type="Proteomes" id="UP000310158">
    <property type="component" value="Unassembled WGS sequence"/>
</dbReference>
<evidence type="ECO:0000313" key="7">
    <source>
        <dbReference type="EMBL" id="THH09403.1"/>
    </source>
</evidence>
<dbReference type="EMBL" id="SGPL01000632">
    <property type="protein sequence ID" value="THH09403.1"/>
    <property type="molecule type" value="Genomic_DNA"/>
</dbReference>
<dbReference type="GO" id="GO:0022857">
    <property type="term" value="F:transmembrane transporter activity"/>
    <property type="evidence" value="ECO:0007669"/>
    <property type="project" value="InterPro"/>
</dbReference>
<name>A0A4V3XDE0_9AGAM</name>
<proteinExistence type="predicted"/>
<feature type="region of interest" description="Disordered" evidence="5">
    <location>
        <begin position="24"/>
        <end position="46"/>
    </location>
</feature>
<sequence>MTEQKLIPSVFDFSSKPASSFFRGLTRPRPFSTTPSHEPSTRTDHNDAELKLPKISSLACMIGLNALSQVSMFIVVSSASKYAESLGGTATFAGLVIGIPVVFAGLALIPLMAIDRGAYSIPIYFACIMAIIGHILYGLANYANFLYLILIGRCVIGFGFTNFMYSKRFCSDARIVGIRRRTTLAGWLVIGQGIGFSVGPFIGGLLYKVGFGNRVFNGYSSPGWVMAVAWVAFWAVCLRYFDDVPRVRPQNVDPPIQLSPVPFPQHTPVTVADESAMSSATEVNSISSPITHAQQGEDQHHISPRQWGVIATMCWFAMTCFFILGGWESNIPVYTAEAFGYSPFAAGNFIALGGIATFPFLLLNLYLVRRLQDRYILLFGTVSGMLGLLITLAILKTHTVTFGSLFVCWFLVALGFNVASTVTMSLLSKQCPPEWNGRLSLAIQYSNFSGRVSGAVWGGSGLKIGMLNYVGLEIALVGIGAIMFFTLWREMKAKTG</sequence>
<evidence type="ECO:0000256" key="2">
    <source>
        <dbReference type="ARBA" id="ARBA00022692"/>
    </source>
</evidence>
<feature type="transmembrane region" description="Helical" evidence="6">
    <location>
        <begin position="121"/>
        <end position="139"/>
    </location>
</feature>
<accession>A0A4V3XDE0</accession>
<dbReference type="Gene3D" id="1.20.1250.20">
    <property type="entry name" value="MFS general substrate transporter like domains"/>
    <property type="match status" value="1"/>
</dbReference>
<dbReference type="InterPro" id="IPR011701">
    <property type="entry name" value="MFS"/>
</dbReference>
<evidence type="ECO:0008006" key="9">
    <source>
        <dbReference type="Google" id="ProtNLM"/>
    </source>
</evidence>
<evidence type="ECO:0000256" key="4">
    <source>
        <dbReference type="ARBA" id="ARBA00023136"/>
    </source>
</evidence>
<feature type="transmembrane region" description="Helical" evidence="6">
    <location>
        <begin position="466"/>
        <end position="488"/>
    </location>
</feature>
<feature type="transmembrane region" description="Helical" evidence="6">
    <location>
        <begin position="92"/>
        <end position="114"/>
    </location>
</feature>
<dbReference type="Pfam" id="PF07690">
    <property type="entry name" value="MFS_1"/>
    <property type="match status" value="1"/>
</dbReference>
<protein>
    <recommendedName>
        <fullName evidence="9">Major facilitator superfamily (MFS) profile domain-containing protein</fullName>
    </recommendedName>
</protein>
<dbReference type="GO" id="GO:0016020">
    <property type="term" value="C:membrane"/>
    <property type="evidence" value="ECO:0007669"/>
    <property type="project" value="UniProtKB-SubCell"/>
</dbReference>
<comment type="subcellular location">
    <subcellularLocation>
        <location evidence="1">Membrane</location>
        <topology evidence="1">Multi-pass membrane protein</topology>
    </subcellularLocation>
</comment>